<dbReference type="PANTHER" id="PTHR43806:SF67">
    <property type="entry name" value="EGF-LIKE DOMAIN-CONTAINING PROTEIN"/>
    <property type="match status" value="1"/>
</dbReference>
<dbReference type="InterPro" id="IPR015500">
    <property type="entry name" value="Peptidase_S8_subtilisin-rel"/>
</dbReference>
<dbReference type="PANTHER" id="PTHR43806">
    <property type="entry name" value="PEPTIDASE S8"/>
    <property type="match status" value="1"/>
</dbReference>
<comment type="catalytic activity">
    <reaction evidence="5">
        <text>Hydrolysis of proteins with broad specificity for peptide bonds, and a preference for a large uncharged residue in P1. Hydrolyzes peptide amides.</text>
        <dbReference type="EC" id="3.4.21.62"/>
    </reaction>
</comment>
<feature type="active site" description="Charge relay system" evidence="7 8">
    <location>
        <position position="219"/>
    </location>
</feature>
<sequence>MVRVLTTSLTFCLVAGALIGTIQDVEAATARSQRRANVIVTMKQRTGSVVDSIGSQKFASRGQRVKAFKDGLESHARSSQADVQSLLSKAGKSSFTRSETYWLTNQMLVAGATQELVEQLSKHPDVASVAPEQIFPLVHPVLETAAVSAPSSASTQWGLKKINAPAVWATGNMGEGVTIGIIDTGVRYTHVAIKDNWRSTYGWYDPEAKAATPYDATGHGTHVTGIIAGNNGIGVAPNAQWIMCKGCRSTGCYTSDLLACFQFMTCPTRPDGLAPDCSQMPRVVSNSWGGGQGLTTFDDVINTWRKSGIIPVFAAGNTGPSCGSTQSPGDNANVITVGSIDSLNSLSRFSSKGPTTKGLLKPDISAPGSAIKSSCYTGDADYCSKSGTSMATPHVAGAIALYLKAKPSATYDEIKQAFQSTSLVITTATGYTCGNTLDTTIPNNQFGYGRLDIFKALS</sequence>
<dbReference type="PROSITE" id="PS51892">
    <property type="entry name" value="SUBTILASE"/>
    <property type="match status" value="1"/>
</dbReference>
<evidence type="ECO:0000256" key="1">
    <source>
        <dbReference type="ARBA" id="ARBA00011073"/>
    </source>
</evidence>
<evidence type="ECO:0000256" key="2">
    <source>
        <dbReference type="ARBA" id="ARBA00022670"/>
    </source>
</evidence>
<keyword evidence="14" id="KW-1185">Reference proteome</keyword>
<evidence type="ECO:0000256" key="3">
    <source>
        <dbReference type="ARBA" id="ARBA00022801"/>
    </source>
</evidence>
<comment type="similarity">
    <text evidence="1 8 9">Belongs to the peptidase S8 family.</text>
</comment>
<dbReference type="Proteomes" id="UP000794436">
    <property type="component" value="Unassembled WGS sequence"/>
</dbReference>
<accession>A0A8K1CLG3</accession>
<protein>
    <recommendedName>
        <fullName evidence="6">subtilisin</fullName>
        <ecNumber evidence="6">3.4.21.62</ecNumber>
    </recommendedName>
</protein>
<feature type="domain" description="Inhibitor I9" evidence="12">
    <location>
        <begin position="38"/>
        <end position="135"/>
    </location>
</feature>
<feature type="active site" description="Charge relay system" evidence="7 8">
    <location>
        <position position="183"/>
    </location>
</feature>
<comment type="caution">
    <text evidence="13">The sequence shown here is derived from an EMBL/GenBank/DDBJ whole genome shotgun (WGS) entry which is preliminary data.</text>
</comment>
<dbReference type="InterPro" id="IPR023828">
    <property type="entry name" value="Peptidase_S8_Ser-AS"/>
</dbReference>
<evidence type="ECO:0000313" key="13">
    <source>
        <dbReference type="EMBL" id="TMW65425.1"/>
    </source>
</evidence>
<gene>
    <name evidence="13" type="ORF">Poli38472_008067</name>
</gene>
<evidence type="ECO:0000256" key="5">
    <source>
        <dbReference type="ARBA" id="ARBA00023529"/>
    </source>
</evidence>
<dbReference type="Gene3D" id="3.40.50.200">
    <property type="entry name" value="Peptidase S8/S53 domain"/>
    <property type="match status" value="1"/>
</dbReference>
<evidence type="ECO:0000256" key="4">
    <source>
        <dbReference type="ARBA" id="ARBA00022825"/>
    </source>
</evidence>
<proteinExistence type="inferred from homology"/>
<organism evidence="13 14">
    <name type="scientific">Pythium oligandrum</name>
    <name type="common">Mycoparasitic fungus</name>
    <dbReference type="NCBI Taxonomy" id="41045"/>
    <lineage>
        <taxon>Eukaryota</taxon>
        <taxon>Sar</taxon>
        <taxon>Stramenopiles</taxon>
        <taxon>Oomycota</taxon>
        <taxon>Peronosporomycetes</taxon>
        <taxon>Pythiales</taxon>
        <taxon>Pythiaceae</taxon>
        <taxon>Pythium</taxon>
    </lineage>
</organism>
<feature type="domain" description="Peptidase S8/S53" evidence="11">
    <location>
        <begin position="174"/>
        <end position="449"/>
    </location>
</feature>
<dbReference type="AlphaFoldDB" id="A0A8K1CLG3"/>
<dbReference type="SUPFAM" id="SSF52743">
    <property type="entry name" value="Subtilisin-like"/>
    <property type="match status" value="1"/>
</dbReference>
<keyword evidence="10" id="KW-0732">Signal</keyword>
<dbReference type="InterPro" id="IPR023827">
    <property type="entry name" value="Peptidase_S8_Asp-AS"/>
</dbReference>
<reference evidence="13" key="1">
    <citation type="submission" date="2019-03" db="EMBL/GenBank/DDBJ databases">
        <title>Long read genome sequence of the mycoparasitic Pythium oligandrum ATCC 38472 isolated from sugarbeet rhizosphere.</title>
        <authorList>
            <person name="Gaulin E."/>
        </authorList>
    </citation>
    <scope>NUCLEOTIDE SEQUENCE</scope>
    <source>
        <strain evidence="13">ATCC 38472_TT</strain>
    </source>
</reference>
<evidence type="ECO:0000256" key="9">
    <source>
        <dbReference type="RuleBase" id="RU003355"/>
    </source>
</evidence>
<dbReference type="PROSITE" id="PS00138">
    <property type="entry name" value="SUBTILASE_SER"/>
    <property type="match status" value="1"/>
</dbReference>
<dbReference type="InterPro" id="IPR000209">
    <property type="entry name" value="Peptidase_S8/S53_dom"/>
</dbReference>
<dbReference type="GO" id="GO:0006508">
    <property type="term" value="P:proteolysis"/>
    <property type="evidence" value="ECO:0007669"/>
    <property type="project" value="UniProtKB-KW"/>
</dbReference>
<dbReference type="Pfam" id="PF05922">
    <property type="entry name" value="Inhibitor_I9"/>
    <property type="match status" value="1"/>
</dbReference>
<evidence type="ECO:0000256" key="7">
    <source>
        <dbReference type="PIRSR" id="PIRSR615500-1"/>
    </source>
</evidence>
<keyword evidence="2 8" id="KW-0645">Protease</keyword>
<keyword evidence="4 8" id="KW-0720">Serine protease</keyword>
<dbReference type="EMBL" id="SPLM01000037">
    <property type="protein sequence ID" value="TMW65425.1"/>
    <property type="molecule type" value="Genomic_DNA"/>
</dbReference>
<feature type="signal peptide" evidence="10">
    <location>
        <begin position="1"/>
        <end position="27"/>
    </location>
</feature>
<dbReference type="PROSITE" id="PS00136">
    <property type="entry name" value="SUBTILASE_ASP"/>
    <property type="match status" value="1"/>
</dbReference>
<dbReference type="InterPro" id="IPR022398">
    <property type="entry name" value="Peptidase_S8_His-AS"/>
</dbReference>
<evidence type="ECO:0000313" key="14">
    <source>
        <dbReference type="Proteomes" id="UP000794436"/>
    </source>
</evidence>
<feature type="active site" description="Charge relay system" evidence="7 8">
    <location>
        <position position="389"/>
    </location>
</feature>
<evidence type="ECO:0000259" key="12">
    <source>
        <dbReference type="Pfam" id="PF05922"/>
    </source>
</evidence>
<dbReference type="OrthoDB" id="1911066at2759"/>
<dbReference type="InterPro" id="IPR050131">
    <property type="entry name" value="Peptidase_S8_subtilisin-like"/>
</dbReference>
<evidence type="ECO:0000256" key="8">
    <source>
        <dbReference type="PROSITE-ProRule" id="PRU01240"/>
    </source>
</evidence>
<feature type="chain" id="PRO_5035437199" description="subtilisin" evidence="10">
    <location>
        <begin position="28"/>
        <end position="458"/>
    </location>
</feature>
<dbReference type="EC" id="3.4.21.62" evidence="6"/>
<evidence type="ECO:0000256" key="10">
    <source>
        <dbReference type="SAM" id="SignalP"/>
    </source>
</evidence>
<dbReference type="PRINTS" id="PR00723">
    <property type="entry name" value="SUBTILISIN"/>
</dbReference>
<dbReference type="PROSITE" id="PS00137">
    <property type="entry name" value="SUBTILASE_HIS"/>
    <property type="match status" value="1"/>
</dbReference>
<dbReference type="InterPro" id="IPR010259">
    <property type="entry name" value="S8pro/Inhibitor_I9"/>
</dbReference>
<name>A0A8K1CLG3_PYTOL</name>
<keyword evidence="3 8" id="KW-0378">Hydrolase</keyword>
<evidence type="ECO:0000256" key="6">
    <source>
        <dbReference type="ARBA" id="ARBA00023619"/>
    </source>
</evidence>
<evidence type="ECO:0000259" key="11">
    <source>
        <dbReference type="Pfam" id="PF00082"/>
    </source>
</evidence>
<dbReference type="Pfam" id="PF00082">
    <property type="entry name" value="Peptidase_S8"/>
    <property type="match status" value="1"/>
</dbReference>
<dbReference type="InterPro" id="IPR036852">
    <property type="entry name" value="Peptidase_S8/S53_dom_sf"/>
</dbReference>
<dbReference type="GO" id="GO:0004252">
    <property type="term" value="F:serine-type endopeptidase activity"/>
    <property type="evidence" value="ECO:0007669"/>
    <property type="project" value="UniProtKB-UniRule"/>
</dbReference>